<feature type="transmembrane region" description="Helical" evidence="5">
    <location>
        <begin position="360"/>
        <end position="380"/>
    </location>
</feature>
<keyword evidence="2 5" id="KW-0812">Transmembrane</keyword>
<dbReference type="SUPFAM" id="SSF52402">
    <property type="entry name" value="Adenine nucleotide alpha hydrolases-like"/>
    <property type="match status" value="1"/>
</dbReference>
<dbReference type="Proteomes" id="UP001564657">
    <property type="component" value="Unassembled WGS sequence"/>
</dbReference>
<keyword evidence="8" id="KW-1185">Reference proteome</keyword>
<name>A0ABV4BRD4_9CLOT</name>
<keyword evidence="5" id="KW-0406">Ion transport</keyword>
<evidence type="ECO:0000256" key="4">
    <source>
        <dbReference type="ARBA" id="ARBA00023136"/>
    </source>
</evidence>
<dbReference type="Pfam" id="PF00582">
    <property type="entry name" value="Usp"/>
    <property type="match status" value="1"/>
</dbReference>
<sequence>MKENNNLIQIPRGKSFYKKLMAFIGPAYLVSVGYMDPGNWATDIAGGSRFGYKLIWVILMSNIMAIFFQTLCARLGIITGKDLAQACRSHYNKTVNYILWILCEIAIIATDIAEVLGTAIGLNLIFNLPLVYGVIITGFDTLLLLFLDKLGIRKMEAFIIGLIAIIGISFFMEIIISKPDYHGIALGFIPTLPNKDALFIAIGIIGATIMPHNLYLHSSIVQTRNIERTEDGLKQAVKFNNIDSLVALNLAFLVNAAILILAASVFHKSGNYGVDDILKAHKLLEPILGNTLAPILFGVALIAAGQSSTITGTYAGQIVMEGFIHLRVQPWVRRLITRILAIIPSILTIIYFGDSATGELLILSQVILSLQLGFALVPLIHFVSSKDLMKDFVISRKAQILAWILSILIIYLNVKLVIEALGEWMSNGSLKSIEYLPITICILLGILLIYIILEPIIHGTGNRNVIDIHGDILFPEINKIKPYTKIALALDFSKNDKDILSHAVNFCSKDSNLILIHIVESVSANIYGTKANDIESKQDIERLNIYVKKLKSLGFENVISEIGYGKAEKSLAEIVKKHSADLLIFGTHGHHGISDILFGTITDKVKHKLSIPILIAK</sequence>
<dbReference type="PANTHER" id="PTHR11706">
    <property type="entry name" value="SOLUTE CARRIER PROTEIN FAMILY 11 MEMBER"/>
    <property type="match status" value="1"/>
</dbReference>
<feature type="transmembrane region" description="Helical" evidence="5">
    <location>
        <begin position="97"/>
        <end position="120"/>
    </location>
</feature>
<feature type="transmembrane region" description="Helical" evidence="5">
    <location>
        <begin position="54"/>
        <end position="77"/>
    </location>
</feature>
<feature type="transmembrane region" description="Helical" evidence="5">
    <location>
        <begin position="126"/>
        <end position="146"/>
    </location>
</feature>
<dbReference type="NCBIfam" id="TIGR01197">
    <property type="entry name" value="nramp"/>
    <property type="match status" value="1"/>
</dbReference>
<keyword evidence="4 5" id="KW-0472">Membrane</keyword>
<keyword evidence="5" id="KW-0813">Transport</keyword>
<dbReference type="PANTHER" id="PTHR11706:SF101">
    <property type="entry name" value="MANGANESE TRANSPORTER SMF1"/>
    <property type="match status" value="1"/>
</dbReference>
<feature type="transmembrane region" description="Helical" evidence="5">
    <location>
        <begin position="433"/>
        <end position="453"/>
    </location>
</feature>
<dbReference type="Gene3D" id="3.40.50.620">
    <property type="entry name" value="HUPs"/>
    <property type="match status" value="1"/>
</dbReference>
<protein>
    <recommendedName>
        <fullName evidence="5">Divalent metal cation transporter MntH</fullName>
    </recommendedName>
</protein>
<feature type="transmembrane region" description="Helical" evidence="5">
    <location>
        <begin position="287"/>
        <end position="314"/>
    </location>
</feature>
<comment type="subcellular location">
    <subcellularLocation>
        <location evidence="5">Cell membrane</location>
        <topology evidence="5">Multi-pass membrane protein</topology>
    </subcellularLocation>
    <subcellularLocation>
        <location evidence="1">Membrane</location>
        <topology evidence="1">Multi-pass membrane protein</topology>
    </subcellularLocation>
</comment>
<evidence type="ECO:0000313" key="7">
    <source>
        <dbReference type="EMBL" id="MEY8001334.1"/>
    </source>
</evidence>
<dbReference type="HAMAP" id="MF_00221">
    <property type="entry name" value="NRAMP"/>
    <property type="match status" value="1"/>
</dbReference>
<feature type="transmembrane region" description="Helical" evidence="5">
    <location>
        <begin position="197"/>
        <end position="216"/>
    </location>
</feature>
<dbReference type="NCBIfam" id="NF037982">
    <property type="entry name" value="Nramp_1"/>
    <property type="match status" value="1"/>
</dbReference>
<evidence type="ECO:0000313" key="8">
    <source>
        <dbReference type="Proteomes" id="UP001564657"/>
    </source>
</evidence>
<evidence type="ECO:0000256" key="5">
    <source>
        <dbReference type="HAMAP-Rule" id="MF_00221"/>
    </source>
</evidence>
<comment type="function">
    <text evidence="5">H(+)-stimulated, divalent metal cation uptake system.</text>
</comment>
<dbReference type="Pfam" id="PF01566">
    <property type="entry name" value="Nramp"/>
    <property type="match status" value="1"/>
</dbReference>
<feature type="domain" description="UspA" evidence="6">
    <location>
        <begin position="483"/>
        <end position="617"/>
    </location>
</feature>
<evidence type="ECO:0000259" key="6">
    <source>
        <dbReference type="Pfam" id="PF00582"/>
    </source>
</evidence>
<reference evidence="7 8" key="1">
    <citation type="submission" date="2024-08" db="EMBL/GenBank/DDBJ databases">
        <title>Clostridium lapicellarii sp. nov., and Clostridium renhuaiense sp. nov., two species isolated from the mud in a fermentation cellar used for producing sauce-flavour Chinese liquors.</title>
        <authorList>
            <person name="Yang F."/>
            <person name="Wang H."/>
            <person name="Chen L.Q."/>
            <person name="Zhou N."/>
            <person name="Lu J.J."/>
            <person name="Pu X.X."/>
            <person name="Wan B."/>
            <person name="Wang L."/>
            <person name="Liu S.J."/>
        </authorList>
    </citation>
    <scope>NUCLEOTIDE SEQUENCE [LARGE SCALE GENOMIC DNA]</scope>
    <source>
        <strain evidence="7 8">MT-5</strain>
    </source>
</reference>
<feature type="transmembrane region" description="Helical" evidence="5">
    <location>
        <begin position="335"/>
        <end position="354"/>
    </location>
</feature>
<dbReference type="NCBIfam" id="NF001923">
    <property type="entry name" value="PRK00701.1"/>
    <property type="match status" value="1"/>
</dbReference>
<accession>A0ABV4BRD4</accession>
<feature type="transmembrane region" description="Helical" evidence="5">
    <location>
        <begin position="16"/>
        <end position="34"/>
    </location>
</feature>
<evidence type="ECO:0000256" key="1">
    <source>
        <dbReference type="ARBA" id="ARBA00004141"/>
    </source>
</evidence>
<dbReference type="EMBL" id="JBGEWD010000016">
    <property type="protein sequence ID" value="MEY8001334.1"/>
    <property type="molecule type" value="Genomic_DNA"/>
</dbReference>
<organism evidence="7 8">
    <name type="scientific">Clostridium moutaii</name>
    <dbReference type="NCBI Taxonomy" id="3240932"/>
    <lineage>
        <taxon>Bacteria</taxon>
        <taxon>Bacillati</taxon>
        <taxon>Bacillota</taxon>
        <taxon>Clostridia</taxon>
        <taxon>Eubacteriales</taxon>
        <taxon>Clostridiaceae</taxon>
        <taxon>Clostridium</taxon>
    </lineage>
</organism>
<comment type="caution">
    <text evidence="7">The sequence shown here is derived from an EMBL/GenBank/DDBJ whole genome shotgun (WGS) entry which is preliminary data.</text>
</comment>
<evidence type="ECO:0000256" key="3">
    <source>
        <dbReference type="ARBA" id="ARBA00022989"/>
    </source>
</evidence>
<dbReference type="PRINTS" id="PR00447">
    <property type="entry name" value="NATRESASSCMP"/>
</dbReference>
<feature type="transmembrane region" description="Helical" evidence="5">
    <location>
        <begin position="400"/>
        <end position="421"/>
    </location>
</feature>
<proteinExistence type="inferred from homology"/>
<dbReference type="InterPro" id="IPR001046">
    <property type="entry name" value="NRAMP_fam"/>
</dbReference>
<dbReference type="InterPro" id="IPR006016">
    <property type="entry name" value="UspA"/>
</dbReference>
<keyword evidence="5" id="KW-1003">Cell membrane</keyword>
<keyword evidence="5" id="KW-0769">Symport</keyword>
<dbReference type="InterPro" id="IPR014729">
    <property type="entry name" value="Rossmann-like_a/b/a_fold"/>
</dbReference>
<keyword evidence="3 5" id="KW-1133">Transmembrane helix</keyword>
<dbReference type="CDD" id="cd00293">
    <property type="entry name" value="USP-like"/>
    <property type="match status" value="1"/>
</dbReference>
<dbReference type="RefSeq" id="WP_369705230.1">
    <property type="nucleotide sequence ID" value="NZ_JBGEWD010000016.1"/>
</dbReference>
<feature type="transmembrane region" description="Helical" evidence="5">
    <location>
        <begin position="245"/>
        <end position="267"/>
    </location>
</feature>
<comment type="similarity">
    <text evidence="5">Belongs to the NRAMP family.</text>
</comment>
<comment type="caution">
    <text evidence="5">Lacks conserved residue(s) required for the propagation of feature annotation.</text>
</comment>
<feature type="transmembrane region" description="Helical" evidence="5">
    <location>
        <begin position="158"/>
        <end position="177"/>
    </location>
</feature>
<gene>
    <name evidence="5" type="primary">mntH</name>
    <name evidence="7" type="ORF">AB8U03_14225</name>
</gene>
<evidence type="ECO:0000256" key="2">
    <source>
        <dbReference type="ARBA" id="ARBA00022692"/>
    </source>
</evidence>